<keyword evidence="2 3" id="KW-0456">Lyase</keyword>
<dbReference type="InterPro" id="IPR013785">
    <property type="entry name" value="Aldolase_TIM"/>
</dbReference>
<comment type="similarity">
    <text evidence="1 3">Belongs to the DapA family.</text>
</comment>
<reference evidence="4 5" key="1">
    <citation type="submission" date="2024-06" db="EMBL/GenBank/DDBJ databases">
        <authorList>
            <person name="Li F."/>
        </authorList>
    </citation>
    <scope>NUCLEOTIDE SEQUENCE [LARGE SCALE GENOMIC DNA]</scope>
    <source>
        <strain evidence="4 5">GXAS 311</strain>
    </source>
</reference>
<dbReference type="EC" id="4.1.3.3" evidence="4"/>
<dbReference type="SMART" id="SM01130">
    <property type="entry name" value="DHDPS"/>
    <property type="match status" value="1"/>
</dbReference>
<evidence type="ECO:0000256" key="2">
    <source>
        <dbReference type="ARBA" id="ARBA00023239"/>
    </source>
</evidence>
<gene>
    <name evidence="4" type="ORF">ABVT43_12185</name>
</gene>
<dbReference type="CDD" id="cd00408">
    <property type="entry name" value="DHDPS-like"/>
    <property type="match status" value="1"/>
</dbReference>
<evidence type="ECO:0000313" key="4">
    <source>
        <dbReference type="EMBL" id="MET1255889.1"/>
    </source>
</evidence>
<dbReference type="EMBL" id="JBEVCJ010000014">
    <property type="protein sequence ID" value="MET1255889.1"/>
    <property type="molecule type" value="Genomic_DNA"/>
</dbReference>
<dbReference type="GO" id="GO:0047448">
    <property type="term" value="F:5-dehydro-4-deoxyglucarate dehydratase activity"/>
    <property type="evidence" value="ECO:0007669"/>
    <property type="project" value="UniProtKB-EC"/>
</dbReference>
<dbReference type="Pfam" id="PF00701">
    <property type="entry name" value="DHDPS"/>
    <property type="match status" value="1"/>
</dbReference>
<dbReference type="PANTHER" id="PTHR12128">
    <property type="entry name" value="DIHYDRODIPICOLINATE SYNTHASE"/>
    <property type="match status" value="1"/>
</dbReference>
<dbReference type="SUPFAM" id="SSF51569">
    <property type="entry name" value="Aldolase"/>
    <property type="match status" value="1"/>
</dbReference>
<dbReference type="Proteomes" id="UP001548189">
    <property type="component" value="Unassembled WGS sequence"/>
</dbReference>
<dbReference type="GO" id="GO:0008747">
    <property type="term" value="F:N-acetylneuraminate lyase activity"/>
    <property type="evidence" value="ECO:0007669"/>
    <property type="project" value="UniProtKB-EC"/>
</dbReference>
<dbReference type="PRINTS" id="PR00146">
    <property type="entry name" value="DHPICSNTHASE"/>
</dbReference>
<dbReference type="EC" id="4.3.3.7" evidence="4"/>
<protein>
    <submittedName>
        <fullName evidence="4">Dihydrodipicolinate synthase family protein</fullName>
        <ecNumber evidence="4">4.1.3.3</ecNumber>
        <ecNumber evidence="4">4.2.1.41</ecNumber>
        <ecNumber evidence="4">4.3.3.7</ecNumber>
    </submittedName>
</protein>
<dbReference type="InterPro" id="IPR002220">
    <property type="entry name" value="DapA-like"/>
</dbReference>
<accession>A0ABV2BVH2</accession>
<dbReference type="PANTHER" id="PTHR12128:SF66">
    <property type="entry name" value="4-HYDROXY-2-OXOGLUTARATE ALDOLASE, MITOCHONDRIAL"/>
    <property type="match status" value="1"/>
</dbReference>
<dbReference type="EC" id="4.2.1.41" evidence="4"/>
<sequence>MFTITSQQLQGFIPAAVTPFAENGEIMFDAFQELIRWLVEIGAQGICVAADNGESWSLTTEERYQLTKTAKDIVGVNFPIYTGITATQNFMTVKNALAAQNAGANGVLLMPPPYVLRVSEKALIDRFSQVSKAITLPIIIYNSPRRVGFSLTMDNIEAIYNSANIIGIKESHRDFFHHTELLSRFKNKLSIMVGPCHYIFPAIALGASGFIATGPELLGRQATQLTAMAKKKPDEQMAETHFKLTQIYQMLMGLGTWPAAFKAVLNLMGLPAGLPRDPALPLEKPQIDKLKQQLDTLQINYR</sequence>
<name>A0ABV2BVH2_9GAMM</name>
<dbReference type="GO" id="GO:0008840">
    <property type="term" value="F:4-hydroxy-tetrahydrodipicolinate synthase activity"/>
    <property type="evidence" value="ECO:0007669"/>
    <property type="project" value="UniProtKB-EC"/>
</dbReference>
<dbReference type="Gene3D" id="3.20.20.70">
    <property type="entry name" value="Aldolase class I"/>
    <property type="match status" value="1"/>
</dbReference>
<evidence type="ECO:0000256" key="3">
    <source>
        <dbReference type="PIRNR" id="PIRNR001365"/>
    </source>
</evidence>
<comment type="caution">
    <text evidence="4">The sequence shown here is derived from an EMBL/GenBank/DDBJ whole genome shotgun (WGS) entry which is preliminary data.</text>
</comment>
<keyword evidence="5" id="KW-1185">Reference proteome</keyword>
<evidence type="ECO:0000313" key="5">
    <source>
        <dbReference type="Proteomes" id="UP001548189"/>
    </source>
</evidence>
<proteinExistence type="inferred from homology"/>
<organism evidence="4 5">
    <name type="scientific">Aliikangiella maris</name>
    <dbReference type="NCBI Taxonomy" id="3162458"/>
    <lineage>
        <taxon>Bacteria</taxon>
        <taxon>Pseudomonadati</taxon>
        <taxon>Pseudomonadota</taxon>
        <taxon>Gammaproteobacteria</taxon>
        <taxon>Oceanospirillales</taxon>
        <taxon>Pleioneaceae</taxon>
        <taxon>Aliikangiella</taxon>
    </lineage>
</organism>
<dbReference type="RefSeq" id="WP_353896475.1">
    <property type="nucleotide sequence ID" value="NZ_JBEVCJ010000014.1"/>
</dbReference>
<evidence type="ECO:0000256" key="1">
    <source>
        <dbReference type="ARBA" id="ARBA00007592"/>
    </source>
</evidence>
<dbReference type="PIRSF" id="PIRSF001365">
    <property type="entry name" value="DHDPS"/>
    <property type="match status" value="1"/>
</dbReference>